<dbReference type="AlphaFoldDB" id="A0AAE1SE30"/>
<proteinExistence type="predicted"/>
<accession>A0AAE1SE30</accession>
<protein>
    <submittedName>
        <fullName evidence="1">Uncharacterized protein</fullName>
    </submittedName>
</protein>
<dbReference type="Proteomes" id="UP001291623">
    <property type="component" value="Unassembled WGS sequence"/>
</dbReference>
<keyword evidence="2" id="KW-1185">Reference proteome</keyword>
<evidence type="ECO:0000313" key="2">
    <source>
        <dbReference type="Proteomes" id="UP001291623"/>
    </source>
</evidence>
<name>A0AAE1SE30_9SOLA</name>
<reference evidence="1" key="1">
    <citation type="submission" date="2023-12" db="EMBL/GenBank/DDBJ databases">
        <title>Genome assembly of Anisodus tanguticus.</title>
        <authorList>
            <person name="Wang Y.-J."/>
        </authorList>
    </citation>
    <scope>NUCLEOTIDE SEQUENCE</scope>
    <source>
        <strain evidence="1">KB-2021</strain>
        <tissue evidence="1">Leaf</tissue>
    </source>
</reference>
<evidence type="ECO:0000313" key="1">
    <source>
        <dbReference type="EMBL" id="KAK4368060.1"/>
    </source>
</evidence>
<gene>
    <name evidence="1" type="ORF">RND71_011852</name>
</gene>
<sequence>MYDWDPLRCRRLNDQVKRVFGPLEAVTTNNSKKKEPLSEQEDGAWHLMSGVRRRGRCSARYNGAFGRTAREWCSACVVRLDPCSSSDLLPHVPFQSWGERRLGSLKVNFMCCIPNAWALSRTNGCLSTLAFRARAEPEATLASHIFLASPCHGMVYV</sequence>
<organism evidence="1 2">
    <name type="scientific">Anisodus tanguticus</name>
    <dbReference type="NCBI Taxonomy" id="243964"/>
    <lineage>
        <taxon>Eukaryota</taxon>
        <taxon>Viridiplantae</taxon>
        <taxon>Streptophyta</taxon>
        <taxon>Embryophyta</taxon>
        <taxon>Tracheophyta</taxon>
        <taxon>Spermatophyta</taxon>
        <taxon>Magnoliopsida</taxon>
        <taxon>eudicotyledons</taxon>
        <taxon>Gunneridae</taxon>
        <taxon>Pentapetalae</taxon>
        <taxon>asterids</taxon>
        <taxon>lamiids</taxon>
        <taxon>Solanales</taxon>
        <taxon>Solanaceae</taxon>
        <taxon>Solanoideae</taxon>
        <taxon>Hyoscyameae</taxon>
        <taxon>Anisodus</taxon>
    </lineage>
</organism>
<comment type="caution">
    <text evidence="1">The sequence shown here is derived from an EMBL/GenBank/DDBJ whole genome shotgun (WGS) entry which is preliminary data.</text>
</comment>
<dbReference type="EMBL" id="JAVYJV010000006">
    <property type="protein sequence ID" value="KAK4368060.1"/>
    <property type="molecule type" value="Genomic_DNA"/>
</dbReference>